<keyword evidence="7" id="KW-0804">Transcription</keyword>
<dbReference type="EnsemblPlants" id="Kaladp0101s0088.1.v1.1">
    <property type="protein sequence ID" value="Kaladp0101s0088.1.v1.1"/>
    <property type="gene ID" value="Kaladp0101s0088.v1.1"/>
</dbReference>
<dbReference type="Gene3D" id="1.10.10.10">
    <property type="entry name" value="Winged helix-like DNA-binding domain superfamily/Winged helix DNA-binding domain"/>
    <property type="match status" value="1"/>
</dbReference>
<feature type="compositionally biased region" description="Low complexity" evidence="11">
    <location>
        <begin position="150"/>
        <end position="170"/>
    </location>
</feature>
<feature type="domain" description="HSF-type DNA-binding" evidence="12">
    <location>
        <begin position="61"/>
        <end position="85"/>
    </location>
</feature>
<dbReference type="GO" id="GO:0000978">
    <property type="term" value="F:RNA polymerase II cis-regulatory region sequence-specific DNA binding"/>
    <property type="evidence" value="ECO:0007669"/>
    <property type="project" value="TreeGrafter"/>
</dbReference>
<dbReference type="OMA" id="MKSICDN"/>
<comment type="subunit">
    <text evidence="2">Homotrimer.</text>
</comment>
<reference evidence="13" key="1">
    <citation type="submission" date="2021-01" db="UniProtKB">
        <authorList>
            <consortium name="EnsemblPlants"/>
        </authorList>
    </citation>
    <scope>IDENTIFICATION</scope>
</reference>
<feature type="coiled-coil region" evidence="10">
    <location>
        <begin position="175"/>
        <end position="202"/>
    </location>
</feature>
<evidence type="ECO:0000256" key="2">
    <source>
        <dbReference type="ARBA" id="ARBA00011233"/>
    </source>
</evidence>
<dbReference type="PANTHER" id="PTHR10015:SF304">
    <property type="entry name" value="HEAT STRESS TRANSCRIPTION FACTOR B-4B"/>
    <property type="match status" value="1"/>
</dbReference>
<dbReference type="PROSITE" id="PS00434">
    <property type="entry name" value="HSF_DOMAIN"/>
    <property type="match status" value="1"/>
</dbReference>
<evidence type="ECO:0000256" key="5">
    <source>
        <dbReference type="ARBA" id="ARBA00023016"/>
    </source>
</evidence>
<dbReference type="GO" id="GO:0005634">
    <property type="term" value="C:nucleus"/>
    <property type="evidence" value="ECO:0007669"/>
    <property type="project" value="UniProtKB-SubCell"/>
</dbReference>
<keyword evidence="4" id="KW-0805">Transcription regulation</keyword>
<dbReference type="InterPro" id="IPR036388">
    <property type="entry name" value="WH-like_DNA-bd_sf"/>
</dbReference>
<protein>
    <recommendedName>
        <fullName evidence="12">HSF-type DNA-binding domain-containing protein</fullName>
    </recommendedName>
</protein>
<dbReference type="EnsemblPlants" id="Kaladp0101s0088.2.v1.1">
    <property type="protein sequence ID" value="Kaladp0101s0088.2.v1.1"/>
    <property type="gene ID" value="Kaladp0101s0088.v1.1"/>
</dbReference>
<evidence type="ECO:0000256" key="7">
    <source>
        <dbReference type="ARBA" id="ARBA00023163"/>
    </source>
</evidence>
<comment type="subcellular location">
    <subcellularLocation>
        <location evidence="1">Nucleus</location>
    </subcellularLocation>
</comment>
<proteinExistence type="inferred from homology"/>
<evidence type="ECO:0000256" key="1">
    <source>
        <dbReference type="ARBA" id="ARBA00004123"/>
    </source>
</evidence>
<evidence type="ECO:0000256" key="9">
    <source>
        <dbReference type="RuleBase" id="RU004020"/>
    </source>
</evidence>
<dbReference type="GO" id="GO:0006357">
    <property type="term" value="P:regulation of transcription by RNA polymerase II"/>
    <property type="evidence" value="ECO:0007669"/>
    <property type="project" value="TreeGrafter"/>
</dbReference>
<evidence type="ECO:0000256" key="11">
    <source>
        <dbReference type="SAM" id="MobiDB-lite"/>
    </source>
</evidence>
<name>A0A7N0V6W2_KALFE</name>
<keyword evidence="6" id="KW-0238">DNA-binding</keyword>
<evidence type="ECO:0000259" key="12">
    <source>
        <dbReference type="PROSITE" id="PS00434"/>
    </source>
</evidence>
<evidence type="ECO:0000256" key="8">
    <source>
        <dbReference type="ARBA" id="ARBA00023242"/>
    </source>
</evidence>
<dbReference type="GO" id="GO:0003700">
    <property type="term" value="F:DNA-binding transcription factor activity"/>
    <property type="evidence" value="ECO:0007669"/>
    <property type="project" value="InterPro"/>
</dbReference>
<dbReference type="FunFam" id="1.10.10.10:FF:000037">
    <property type="entry name" value="Heat stress transcription factor B-4"/>
    <property type="match status" value="1"/>
</dbReference>
<keyword evidence="5" id="KW-0346">Stress response</keyword>
<dbReference type="Pfam" id="PF00447">
    <property type="entry name" value="HSF_DNA-bind"/>
    <property type="match status" value="1"/>
</dbReference>
<evidence type="ECO:0000313" key="13">
    <source>
        <dbReference type="EnsemblPlants" id="Kaladp0101s0088.1.v1.1"/>
    </source>
</evidence>
<comment type="similarity">
    <text evidence="9">Belongs to the HSF family.</text>
</comment>
<evidence type="ECO:0000256" key="3">
    <source>
        <dbReference type="ARBA" id="ARBA00022553"/>
    </source>
</evidence>
<dbReference type="PRINTS" id="PR00056">
    <property type="entry name" value="HSFDOMAIN"/>
</dbReference>
<dbReference type="PANTHER" id="PTHR10015">
    <property type="entry name" value="HEAT SHOCK TRANSCRIPTION FACTOR"/>
    <property type="match status" value="1"/>
</dbReference>
<dbReference type="AlphaFoldDB" id="A0A7N0V6W2"/>
<dbReference type="InterPro" id="IPR036390">
    <property type="entry name" value="WH_DNA-bd_sf"/>
</dbReference>
<organism evidence="13 14">
    <name type="scientific">Kalanchoe fedtschenkoi</name>
    <name type="common">Lavender scallops</name>
    <name type="synonym">South American air plant</name>
    <dbReference type="NCBI Taxonomy" id="63787"/>
    <lineage>
        <taxon>Eukaryota</taxon>
        <taxon>Viridiplantae</taxon>
        <taxon>Streptophyta</taxon>
        <taxon>Embryophyta</taxon>
        <taxon>Tracheophyta</taxon>
        <taxon>Spermatophyta</taxon>
        <taxon>Magnoliopsida</taxon>
        <taxon>eudicotyledons</taxon>
        <taxon>Gunneridae</taxon>
        <taxon>Pentapetalae</taxon>
        <taxon>Saxifragales</taxon>
        <taxon>Crassulaceae</taxon>
        <taxon>Kalanchoe</taxon>
    </lineage>
</organism>
<keyword evidence="10" id="KW-0175">Coiled coil</keyword>
<dbReference type="SUPFAM" id="SSF46785">
    <property type="entry name" value="Winged helix' DNA-binding domain"/>
    <property type="match status" value="1"/>
</dbReference>
<dbReference type="InterPro" id="IPR000232">
    <property type="entry name" value="HSF_DNA-bd"/>
</dbReference>
<keyword evidence="3" id="KW-0597">Phosphoprotein</keyword>
<keyword evidence="14" id="KW-1185">Reference proteome</keyword>
<dbReference type="Proteomes" id="UP000594263">
    <property type="component" value="Unplaced"/>
</dbReference>
<dbReference type="SMART" id="SM00415">
    <property type="entry name" value="HSF"/>
    <property type="match status" value="1"/>
</dbReference>
<evidence type="ECO:0000256" key="4">
    <source>
        <dbReference type="ARBA" id="ARBA00023015"/>
    </source>
</evidence>
<accession>A0A7N0V6W2</accession>
<dbReference type="Gramene" id="Kaladp0101s0088.1.v1.1">
    <property type="protein sequence ID" value="Kaladp0101s0088.1.v1.1"/>
    <property type="gene ID" value="Kaladp0101s0088.v1.1"/>
</dbReference>
<sequence>MARPAAAASAEDELHRSVPPPFLVKTYQLVEDPSVDDLISWSEDGSSFIVWRPAEFARDLLPRYFKHNNFSSFVRQLNTYGFRKVVGDRWEFTNEFFKRGERKLLKGITRRKGSTAAAVAVTPLNQIRPSLTEAAATSRLEQVVSSASSPACTTTTTTTTVNTGSTGNCTHAGPDSELAEENARLRMENERLARELSRLRAMWDSVYSLVSNYGRIVNDSDEREESPARGSPRLFGVSIGEKKRVWEEEERMRKMKMMKFEPLVLD</sequence>
<dbReference type="Gramene" id="Kaladp0101s0088.2.v1.1">
    <property type="protein sequence ID" value="Kaladp0101s0088.2.v1.1"/>
    <property type="gene ID" value="Kaladp0101s0088.v1.1"/>
</dbReference>
<evidence type="ECO:0000256" key="10">
    <source>
        <dbReference type="SAM" id="Coils"/>
    </source>
</evidence>
<feature type="region of interest" description="Disordered" evidence="11">
    <location>
        <begin position="150"/>
        <end position="175"/>
    </location>
</feature>
<keyword evidence="8" id="KW-0539">Nucleus</keyword>
<evidence type="ECO:0000313" key="14">
    <source>
        <dbReference type="Proteomes" id="UP000594263"/>
    </source>
</evidence>
<evidence type="ECO:0000256" key="6">
    <source>
        <dbReference type="ARBA" id="ARBA00023125"/>
    </source>
</evidence>